<dbReference type="Gene3D" id="1.20.950.20">
    <property type="entry name" value="Transmembrane di-heme cytochromes, Chain C"/>
    <property type="match status" value="1"/>
</dbReference>
<evidence type="ECO:0000256" key="5">
    <source>
        <dbReference type="ARBA" id="ARBA00023136"/>
    </source>
</evidence>
<dbReference type="GO" id="GO:0009055">
    <property type="term" value="F:electron transfer activity"/>
    <property type="evidence" value="ECO:0007669"/>
    <property type="project" value="InterPro"/>
</dbReference>
<dbReference type="Pfam" id="PF01292">
    <property type="entry name" value="Ni_hydr_CYTB"/>
    <property type="match status" value="1"/>
</dbReference>
<dbReference type="PANTHER" id="PTHR30485">
    <property type="entry name" value="NI/FE-HYDROGENASE 1 B-TYPE CYTOCHROME SUBUNIT"/>
    <property type="match status" value="1"/>
</dbReference>
<dbReference type="RefSeq" id="WP_011769620.1">
    <property type="nucleotide sequence ID" value="NC_008709.1"/>
</dbReference>
<evidence type="ECO:0000256" key="1">
    <source>
        <dbReference type="ARBA" id="ARBA00004651"/>
    </source>
</evidence>
<dbReference type="InterPro" id="IPR011577">
    <property type="entry name" value="Cyt_b561_bac/Ni-Hgenase"/>
</dbReference>
<dbReference type="GO" id="GO:0005886">
    <property type="term" value="C:plasma membrane"/>
    <property type="evidence" value="ECO:0007669"/>
    <property type="project" value="UniProtKB-SubCell"/>
</dbReference>
<feature type="transmembrane region" description="Helical" evidence="6">
    <location>
        <begin position="95"/>
        <end position="114"/>
    </location>
</feature>
<keyword evidence="2" id="KW-1003">Cell membrane</keyword>
<keyword evidence="9" id="KW-1185">Reference proteome</keyword>
<sequence>MKAQSMIWDPLVRFFHWTVAASFLLNFLIFEEGETNHRWAGYYILAALAIRILWGFIGSKNARFKDFLPTSSGIKQHLNLLISGRFEVSEGHTPLGGLMVFALLFCLLSTGLSGWMTELDVFWVGDWLEEIHEFLASTTMTLVVIHVSAVFLLSKFGPVNLIKQMITGQRDNCSK</sequence>
<evidence type="ECO:0000256" key="4">
    <source>
        <dbReference type="ARBA" id="ARBA00022989"/>
    </source>
</evidence>
<proteinExistence type="predicted"/>
<dbReference type="SUPFAM" id="SSF81342">
    <property type="entry name" value="Transmembrane di-heme cytochromes"/>
    <property type="match status" value="1"/>
</dbReference>
<accession>A1SU92</accession>
<dbReference type="GO" id="GO:0020037">
    <property type="term" value="F:heme binding"/>
    <property type="evidence" value="ECO:0007669"/>
    <property type="project" value="TreeGrafter"/>
</dbReference>
<dbReference type="GO" id="GO:0022904">
    <property type="term" value="P:respiratory electron transport chain"/>
    <property type="evidence" value="ECO:0007669"/>
    <property type="project" value="InterPro"/>
</dbReference>
<dbReference type="Proteomes" id="UP000000639">
    <property type="component" value="Chromosome"/>
</dbReference>
<evidence type="ECO:0000256" key="3">
    <source>
        <dbReference type="ARBA" id="ARBA00022692"/>
    </source>
</evidence>
<dbReference type="InterPro" id="IPR051542">
    <property type="entry name" value="Hydrogenase_cytochrome"/>
</dbReference>
<name>A1SU92_PSYIN</name>
<evidence type="ECO:0000313" key="8">
    <source>
        <dbReference type="EMBL" id="ABM03057.1"/>
    </source>
</evidence>
<organism evidence="8 9">
    <name type="scientific">Psychromonas ingrahamii (strain DSM 17664 / CCUG 51855 / 37)</name>
    <dbReference type="NCBI Taxonomy" id="357804"/>
    <lineage>
        <taxon>Bacteria</taxon>
        <taxon>Pseudomonadati</taxon>
        <taxon>Pseudomonadota</taxon>
        <taxon>Gammaproteobacteria</taxon>
        <taxon>Alteromonadales</taxon>
        <taxon>Psychromonadaceae</taxon>
        <taxon>Psychromonas</taxon>
    </lineage>
</organism>
<evidence type="ECO:0000256" key="6">
    <source>
        <dbReference type="SAM" id="Phobius"/>
    </source>
</evidence>
<reference evidence="8 9" key="1">
    <citation type="submission" date="2007-01" db="EMBL/GenBank/DDBJ databases">
        <title>Complete sequence of Psychromonas ingrahamii 37.</title>
        <authorList>
            <consortium name="US DOE Joint Genome Institute"/>
            <person name="Copeland A."/>
            <person name="Lucas S."/>
            <person name="Lapidus A."/>
            <person name="Barry K."/>
            <person name="Detter J.C."/>
            <person name="Glavina del Rio T."/>
            <person name="Hammon N."/>
            <person name="Israni S."/>
            <person name="Dalin E."/>
            <person name="Tice H."/>
            <person name="Pitluck S."/>
            <person name="Thompson L.S."/>
            <person name="Brettin T."/>
            <person name="Bruce D."/>
            <person name="Han C."/>
            <person name="Tapia R."/>
            <person name="Schmutz J."/>
            <person name="Larimer F."/>
            <person name="Land M."/>
            <person name="Hauser L."/>
            <person name="Kyrpides N."/>
            <person name="Ivanova N."/>
            <person name="Staley J."/>
            <person name="Richardson P."/>
        </authorList>
    </citation>
    <scope>NUCLEOTIDE SEQUENCE [LARGE SCALE GENOMIC DNA]</scope>
    <source>
        <strain evidence="8 9">37</strain>
    </source>
</reference>
<dbReference type="KEGG" id="pin:Ping_1227"/>
<dbReference type="AlphaFoldDB" id="A1SU92"/>
<dbReference type="EMBL" id="CP000510">
    <property type="protein sequence ID" value="ABM03057.1"/>
    <property type="molecule type" value="Genomic_DNA"/>
</dbReference>
<feature type="transmembrane region" description="Helical" evidence="6">
    <location>
        <begin position="134"/>
        <end position="153"/>
    </location>
</feature>
<feature type="transmembrane region" description="Helical" evidence="6">
    <location>
        <begin position="42"/>
        <end position="59"/>
    </location>
</feature>
<comment type="subcellular location">
    <subcellularLocation>
        <location evidence="1">Cell membrane</location>
        <topology evidence="1">Multi-pass membrane protein</topology>
    </subcellularLocation>
</comment>
<keyword evidence="5 6" id="KW-0472">Membrane</keyword>
<gene>
    <name evidence="8" type="ordered locus">Ping_1227</name>
</gene>
<evidence type="ECO:0000256" key="2">
    <source>
        <dbReference type="ARBA" id="ARBA00022475"/>
    </source>
</evidence>
<dbReference type="eggNOG" id="COG3658">
    <property type="taxonomic scope" value="Bacteria"/>
</dbReference>
<feature type="domain" description="Cytochrome b561 bacterial/Ni-hydrogenase" evidence="7">
    <location>
        <begin position="8"/>
        <end position="168"/>
    </location>
</feature>
<dbReference type="PANTHER" id="PTHR30485:SF2">
    <property type="entry name" value="BLL0597 PROTEIN"/>
    <property type="match status" value="1"/>
</dbReference>
<evidence type="ECO:0000259" key="7">
    <source>
        <dbReference type="Pfam" id="PF01292"/>
    </source>
</evidence>
<dbReference type="HOGENOM" id="CLU_078451_2_2_6"/>
<dbReference type="InterPro" id="IPR016174">
    <property type="entry name" value="Di-haem_cyt_TM"/>
</dbReference>
<feature type="transmembrane region" description="Helical" evidence="6">
    <location>
        <begin position="12"/>
        <end position="30"/>
    </location>
</feature>
<keyword evidence="4 6" id="KW-1133">Transmembrane helix</keyword>
<keyword evidence="3 6" id="KW-0812">Transmembrane</keyword>
<protein>
    <submittedName>
        <fullName evidence="8">Cytochrome B561</fullName>
    </submittedName>
</protein>
<evidence type="ECO:0000313" key="9">
    <source>
        <dbReference type="Proteomes" id="UP000000639"/>
    </source>
</evidence>